<organism evidence="1 2">
    <name type="scientific">Nocardia vulneris</name>
    <dbReference type="NCBI Taxonomy" id="1141657"/>
    <lineage>
        <taxon>Bacteria</taxon>
        <taxon>Bacillati</taxon>
        <taxon>Actinomycetota</taxon>
        <taxon>Actinomycetes</taxon>
        <taxon>Mycobacteriales</taxon>
        <taxon>Nocardiaceae</taxon>
        <taxon>Nocardia</taxon>
    </lineage>
</organism>
<reference evidence="1 2" key="1">
    <citation type="journal article" date="2014" name="Int. J. Syst. Evol. Microbiol.">
        <title>Nocardia vulneris sp. nov., isolated from wounds of human patients in North America.</title>
        <authorList>
            <person name="Lasker B.A."/>
            <person name="Bell M."/>
            <person name="Klenk H.P."/>
            <person name="Sproer C."/>
            <person name="Schumann C."/>
            <person name="Schumann P."/>
            <person name="Brown J.M."/>
        </authorList>
    </citation>
    <scope>NUCLEOTIDE SEQUENCE [LARGE SCALE GENOMIC DNA]</scope>
    <source>
        <strain evidence="1 2">W9851</strain>
    </source>
</reference>
<accession>A0ABR4Z4N4</accession>
<evidence type="ECO:0000313" key="1">
    <source>
        <dbReference type="EMBL" id="KIA60252.1"/>
    </source>
</evidence>
<protein>
    <submittedName>
        <fullName evidence="1">Uncharacterized protein</fullName>
    </submittedName>
</protein>
<proteinExistence type="predicted"/>
<name>A0ABR4Z4N4_9NOCA</name>
<sequence length="93" mass="10610">MEFSATRGDVWYVIGFKDIVRFEHLKGDRARIFIRWDPYGSDVFSVSTSTMYQDVPPEGGPVKLIGWIESDYGPLSLTYRADKVGYIIRDPAS</sequence>
<dbReference type="EMBL" id="JNFP01000075">
    <property type="protein sequence ID" value="KIA60252.1"/>
    <property type="molecule type" value="Genomic_DNA"/>
</dbReference>
<comment type="caution">
    <text evidence="1">The sequence shown here is derived from an EMBL/GenBank/DDBJ whole genome shotgun (WGS) entry which is preliminary data.</text>
</comment>
<keyword evidence="2" id="KW-1185">Reference proteome</keyword>
<evidence type="ECO:0000313" key="2">
    <source>
        <dbReference type="Proteomes" id="UP000031364"/>
    </source>
</evidence>
<dbReference type="Proteomes" id="UP000031364">
    <property type="component" value="Unassembled WGS sequence"/>
</dbReference>
<gene>
    <name evidence="1" type="ORF">FG87_38240</name>
</gene>